<feature type="region of interest" description="Disordered" evidence="1">
    <location>
        <begin position="1"/>
        <end position="30"/>
    </location>
</feature>
<organism evidence="2 3">
    <name type="scientific">Dipteronia sinensis</name>
    <dbReference type="NCBI Taxonomy" id="43782"/>
    <lineage>
        <taxon>Eukaryota</taxon>
        <taxon>Viridiplantae</taxon>
        <taxon>Streptophyta</taxon>
        <taxon>Embryophyta</taxon>
        <taxon>Tracheophyta</taxon>
        <taxon>Spermatophyta</taxon>
        <taxon>Magnoliopsida</taxon>
        <taxon>eudicotyledons</taxon>
        <taxon>Gunneridae</taxon>
        <taxon>Pentapetalae</taxon>
        <taxon>rosids</taxon>
        <taxon>malvids</taxon>
        <taxon>Sapindales</taxon>
        <taxon>Sapindaceae</taxon>
        <taxon>Hippocastanoideae</taxon>
        <taxon>Acereae</taxon>
        <taxon>Dipteronia</taxon>
    </lineage>
</organism>
<protein>
    <submittedName>
        <fullName evidence="2">Uncharacterized protein</fullName>
    </submittedName>
</protein>
<dbReference type="PANTHER" id="PTHR46183:SF16">
    <property type="entry name" value="PROTEIN PHOX3"/>
    <property type="match status" value="1"/>
</dbReference>
<gene>
    <name evidence="2" type="ORF">Dsin_017773</name>
</gene>
<keyword evidence="3" id="KW-1185">Reference proteome</keyword>
<comment type="caution">
    <text evidence="2">The sequence shown here is derived from an EMBL/GenBank/DDBJ whole genome shotgun (WGS) entry which is preliminary data.</text>
</comment>
<accession>A0AAE0E714</accession>
<dbReference type="AlphaFoldDB" id="A0AAE0E714"/>
<sequence length="64" mass="7078">MGKQSGKKKKQLGGESGDGNAKQSHSPRVYDKDTTVFIAMAQELKDEGNKLFQKRDHEGAMLKV</sequence>
<feature type="compositionally biased region" description="Basic residues" evidence="1">
    <location>
        <begin position="1"/>
        <end position="11"/>
    </location>
</feature>
<proteinExistence type="predicted"/>
<dbReference type="InterPro" id="IPR044517">
    <property type="entry name" value="PHOX1-4"/>
</dbReference>
<evidence type="ECO:0000256" key="1">
    <source>
        <dbReference type="SAM" id="MobiDB-lite"/>
    </source>
</evidence>
<dbReference type="PANTHER" id="PTHR46183">
    <property type="entry name" value="PROTEIN CLMP1"/>
    <property type="match status" value="1"/>
</dbReference>
<dbReference type="Proteomes" id="UP001281410">
    <property type="component" value="Unassembled WGS sequence"/>
</dbReference>
<evidence type="ECO:0000313" key="3">
    <source>
        <dbReference type="Proteomes" id="UP001281410"/>
    </source>
</evidence>
<reference evidence="2" key="1">
    <citation type="journal article" date="2023" name="Plant J.">
        <title>Genome sequences and population genomics provide insights into the demographic history, inbreeding, and mutation load of two 'living fossil' tree species of Dipteronia.</title>
        <authorList>
            <person name="Feng Y."/>
            <person name="Comes H.P."/>
            <person name="Chen J."/>
            <person name="Zhu S."/>
            <person name="Lu R."/>
            <person name="Zhang X."/>
            <person name="Li P."/>
            <person name="Qiu J."/>
            <person name="Olsen K.M."/>
            <person name="Qiu Y."/>
        </authorList>
    </citation>
    <scope>NUCLEOTIDE SEQUENCE</scope>
    <source>
        <strain evidence="2">NBL</strain>
    </source>
</reference>
<name>A0AAE0E714_9ROSI</name>
<evidence type="ECO:0000313" key="2">
    <source>
        <dbReference type="EMBL" id="KAK3213067.1"/>
    </source>
</evidence>
<dbReference type="EMBL" id="JANJYJ010000005">
    <property type="protein sequence ID" value="KAK3213067.1"/>
    <property type="molecule type" value="Genomic_DNA"/>
</dbReference>